<keyword evidence="4" id="KW-0812">Transmembrane</keyword>
<protein>
    <recommendedName>
        <fullName evidence="2">Altered inheritance of mitochondria protein 6</fullName>
    </recommendedName>
</protein>
<dbReference type="GO" id="GO:0006629">
    <property type="term" value="P:lipid metabolic process"/>
    <property type="evidence" value="ECO:0007669"/>
    <property type="project" value="InterPro"/>
</dbReference>
<dbReference type="InterPro" id="IPR051236">
    <property type="entry name" value="HAT_RTT109-like"/>
</dbReference>
<accession>A0A179F2C6</accession>
<dbReference type="AlphaFoldDB" id="A0A179F2C6"/>
<name>A0A179F2C6_METCM</name>
<reference evidence="5 6" key="1">
    <citation type="journal article" date="2016" name="PLoS Pathog.">
        <title>Biosynthesis of antibiotic leucinostatins in bio-control fungus Purpureocillium lilacinum and their inhibition on phytophthora revealed by genome mining.</title>
        <authorList>
            <person name="Wang G."/>
            <person name="Liu Z."/>
            <person name="Lin R."/>
            <person name="Li E."/>
            <person name="Mao Z."/>
            <person name="Ling J."/>
            <person name="Yang Y."/>
            <person name="Yin W.B."/>
            <person name="Xie B."/>
        </authorList>
    </citation>
    <scope>NUCLEOTIDE SEQUENCE [LARGE SCALE GENOMIC DNA]</scope>
    <source>
        <strain evidence="5">170</strain>
    </source>
</reference>
<dbReference type="GeneID" id="28847262"/>
<evidence type="ECO:0000256" key="3">
    <source>
        <dbReference type="SAM" id="MobiDB-lite"/>
    </source>
</evidence>
<comment type="caution">
    <text evidence="5">The sequence shown here is derived from an EMBL/GenBank/DDBJ whole genome shotgun (WGS) entry which is preliminary data.</text>
</comment>
<feature type="transmembrane region" description="Helical" evidence="4">
    <location>
        <begin position="77"/>
        <end position="99"/>
    </location>
</feature>
<evidence type="ECO:0000256" key="2">
    <source>
        <dbReference type="ARBA" id="ARBA00014286"/>
    </source>
</evidence>
<keyword evidence="4" id="KW-0472">Membrane</keyword>
<dbReference type="InterPro" id="IPR017946">
    <property type="entry name" value="PLC-like_Pdiesterase_TIM-brl"/>
</dbReference>
<evidence type="ECO:0000256" key="4">
    <source>
        <dbReference type="SAM" id="Phobius"/>
    </source>
</evidence>
<keyword evidence="4" id="KW-1133">Transmembrane helix</keyword>
<evidence type="ECO:0000313" key="5">
    <source>
        <dbReference type="EMBL" id="OAQ59586.1"/>
    </source>
</evidence>
<sequence>MPDHSRYYDDAESVVGCDNEHGLLGDIAYEARPGRLEPLEYSEHRPSSRHSQLITHPVALVLRRLSNTQRLPKRKKLFCFLVVFYLSLVGLIHILGNILHTNFPDDMDRIVHRWIAASAATIGTGNWLSDATKDVYPVHCHSHNDYWRTVPLFDAIAAGCPSVEADVWHQYQDLYVGHRQFQLHADRTLRNLYINPLIEILEKRNGLLPCESPEVCGARPPPDHPLAGVFISDPDQPLILLIDFKTSAQSTWRELQTQLMPLRERNFITYFNGTAIVPGPVIIVASGNAPFANITLNKNYRDVFYDAPLERLADMSTIWPNPNRVNHETRWAEQKGRNQAPSRHSSGSRQAFNTEKVDSYGISNSYYASTSFTRAVGRVWGSRLSQDQLQLIRAQVRGAHQLGLKVRYWGVPAWPIGLRNHIWHILIREGVDMLSVDDLRQATTWDWRKKKGLLF</sequence>
<feature type="compositionally biased region" description="Polar residues" evidence="3">
    <location>
        <begin position="337"/>
        <end position="351"/>
    </location>
</feature>
<proteinExistence type="inferred from homology"/>
<dbReference type="RefSeq" id="XP_018137579.1">
    <property type="nucleotide sequence ID" value="XM_018283268.1"/>
</dbReference>
<dbReference type="KEGG" id="pchm:VFPPC_03814"/>
<dbReference type="SUPFAM" id="SSF51695">
    <property type="entry name" value="PLC-like phosphodiesterases"/>
    <property type="match status" value="1"/>
</dbReference>
<evidence type="ECO:0000256" key="1">
    <source>
        <dbReference type="ARBA" id="ARBA00008858"/>
    </source>
</evidence>
<dbReference type="OrthoDB" id="4153866at2759"/>
<dbReference type="EMBL" id="LSBJ02000002">
    <property type="protein sequence ID" value="OAQ59586.1"/>
    <property type="molecule type" value="Genomic_DNA"/>
</dbReference>
<dbReference type="PANTHER" id="PTHR31571">
    <property type="entry name" value="ALTERED INHERITANCE OF MITOCHONDRIA PROTEIN 6"/>
    <property type="match status" value="1"/>
</dbReference>
<feature type="region of interest" description="Disordered" evidence="3">
    <location>
        <begin position="332"/>
        <end position="351"/>
    </location>
</feature>
<dbReference type="PANTHER" id="PTHR31571:SF1">
    <property type="entry name" value="ALTERED INHERITANCE OF MITOCHONDRIA PROTEIN 6"/>
    <property type="match status" value="1"/>
</dbReference>
<keyword evidence="6" id="KW-1185">Reference proteome</keyword>
<dbReference type="STRING" id="1380566.A0A179F2C6"/>
<dbReference type="GO" id="GO:0008081">
    <property type="term" value="F:phosphoric diester hydrolase activity"/>
    <property type="evidence" value="ECO:0007669"/>
    <property type="project" value="InterPro"/>
</dbReference>
<evidence type="ECO:0000313" key="6">
    <source>
        <dbReference type="Proteomes" id="UP000078397"/>
    </source>
</evidence>
<gene>
    <name evidence="5" type="ORF">VFPPC_03814</name>
</gene>
<organism evidence="5 6">
    <name type="scientific">Pochonia chlamydosporia 170</name>
    <dbReference type="NCBI Taxonomy" id="1380566"/>
    <lineage>
        <taxon>Eukaryota</taxon>
        <taxon>Fungi</taxon>
        <taxon>Dikarya</taxon>
        <taxon>Ascomycota</taxon>
        <taxon>Pezizomycotina</taxon>
        <taxon>Sordariomycetes</taxon>
        <taxon>Hypocreomycetidae</taxon>
        <taxon>Hypocreales</taxon>
        <taxon>Clavicipitaceae</taxon>
        <taxon>Pochonia</taxon>
    </lineage>
</organism>
<dbReference type="Proteomes" id="UP000078397">
    <property type="component" value="Unassembled WGS sequence"/>
</dbReference>
<comment type="similarity">
    <text evidence="1">Belongs to the AIM6 family.</text>
</comment>